<dbReference type="Proteomes" id="UP000824029">
    <property type="component" value="Unassembled WGS sequence"/>
</dbReference>
<dbReference type="InterPro" id="IPR002733">
    <property type="entry name" value="AMMECR1_domain"/>
</dbReference>
<dbReference type="GO" id="GO:0008198">
    <property type="term" value="F:ferrous iron binding"/>
    <property type="evidence" value="ECO:0007669"/>
    <property type="project" value="InterPro"/>
</dbReference>
<evidence type="ECO:0000313" key="3">
    <source>
        <dbReference type="Proteomes" id="UP000824029"/>
    </source>
</evidence>
<dbReference type="Pfam" id="PF02900">
    <property type="entry name" value="LigB"/>
    <property type="match status" value="1"/>
</dbReference>
<accession>A0A9D2DJZ5</accession>
<protein>
    <submittedName>
        <fullName evidence="2">AmmeMemoRadiSam system protein A</fullName>
    </submittedName>
</protein>
<organism evidence="2 3">
    <name type="scientific">Candidatus Olsenella stercoravium</name>
    <dbReference type="NCBI Taxonomy" id="2838713"/>
    <lineage>
        <taxon>Bacteria</taxon>
        <taxon>Bacillati</taxon>
        <taxon>Actinomycetota</taxon>
        <taxon>Coriobacteriia</taxon>
        <taxon>Coriobacteriales</taxon>
        <taxon>Atopobiaceae</taxon>
        <taxon>Olsenella</taxon>
    </lineage>
</organism>
<dbReference type="InterPro" id="IPR023473">
    <property type="entry name" value="AMMECR1"/>
</dbReference>
<evidence type="ECO:0000313" key="2">
    <source>
        <dbReference type="EMBL" id="HIZ18606.1"/>
    </source>
</evidence>
<dbReference type="PANTHER" id="PTHR13016:SF0">
    <property type="entry name" value="AMME SYNDROME CANDIDATE GENE 1 PROTEIN"/>
    <property type="match status" value="1"/>
</dbReference>
<dbReference type="Gene3D" id="3.40.830.10">
    <property type="entry name" value="LigB-like"/>
    <property type="match status" value="1"/>
</dbReference>
<dbReference type="CDD" id="cd07951">
    <property type="entry name" value="ED_3B_N_AMMECR1"/>
    <property type="match status" value="1"/>
</dbReference>
<name>A0A9D2DJZ5_9ACTN</name>
<dbReference type="Gene3D" id="3.30.700.20">
    <property type="entry name" value="Hypothetical protein ph0010, domain 1"/>
    <property type="match status" value="1"/>
</dbReference>
<comment type="caution">
    <text evidence="2">The sequence shown here is derived from an EMBL/GenBank/DDBJ whole genome shotgun (WGS) entry which is preliminary data.</text>
</comment>
<dbReference type="InterPro" id="IPR027623">
    <property type="entry name" value="AmmeMemoSam_A"/>
</dbReference>
<feature type="domain" description="AMMECR1" evidence="1">
    <location>
        <begin position="304"/>
        <end position="476"/>
    </location>
</feature>
<evidence type="ECO:0000259" key="1">
    <source>
        <dbReference type="PROSITE" id="PS51112"/>
    </source>
</evidence>
<reference evidence="2" key="2">
    <citation type="submission" date="2021-04" db="EMBL/GenBank/DDBJ databases">
        <authorList>
            <person name="Gilroy R."/>
        </authorList>
    </citation>
    <scope>NUCLEOTIDE SEQUENCE</scope>
    <source>
        <strain evidence="2">ChiHecolR3B27-1887</strain>
    </source>
</reference>
<dbReference type="AlphaFoldDB" id="A0A9D2DJZ5"/>
<dbReference type="SUPFAM" id="SSF53213">
    <property type="entry name" value="LigB-like"/>
    <property type="match status" value="1"/>
</dbReference>
<dbReference type="PANTHER" id="PTHR13016">
    <property type="entry name" value="AMMECR1 HOMOLOG"/>
    <property type="match status" value="1"/>
</dbReference>
<dbReference type="EMBL" id="DXBZ01000112">
    <property type="protein sequence ID" value="HIZ18606.1"/>
    <property type="molecule type" value="Genomic_DNA"/>
</dbReference>
<dbReference type="InterPro" id="IPR004183">
    <property type="entry name" value="Xdiol_dOase_suB"/>
</dbReference>
<dbReference type="InterPro" id="IPR036071">
    <property type="entry name" value="AMMECR1_dom_sf"/>
</dbReference>
<dbReference type="NCBIfam" id="TIGR04335">
    <property type="entry name" value="AmmeMemoSam_A"/>
    <property type="match status" value="1"/>
</dbReference>
<gene>
    <name evidence="2" type="primary">amrA</name>
    <name evidence="2" type="ORF">IAA22_05815</name>
</gene>
<dbReference type="InterPro" id="IPR027485">
    <property type="entry name" value="AMMECR1_N"/>
</dbReference>
<reference evidence="2" key="1">
    <citation type="journal article" date="2021" name="PeerJ">
        <title>Extensive microbial diversity within the chicken gut microbiome revealed by metagenomics and culture.</title>
        <authorList>
            <person name="Gilroy R."/>
            <person name="Ravi A."/>
            <person name="Getino M."/>
            <person name="Pursley I."/>
            <person name="Horton D.L."/>
            <person name="Alikhan N.F."/>
            <person name="Baker D."/>
            <person name="Gharbi K."/>
            <person name="Hall N."/>
            <person name="Watson M."/>
            <person name="Adriaenssens E.M."/>
            <person name="Foster-Nyarko E."/>
            <person name="Jarju S."/>
            <person name="Secka A."/>
            <person name="Antonio M."/>
            <person name="Oren A."/>
            <person name="Chaudhuri R.R."/>
            <person name="La Ragione R."/>
            <person name="Hildebrand F."/>
            <person name="Pallen M.J."/>
        </authorList>
    </citation>
    <scope>NUCLEOTIDE SEQUENCE</scope>
    <source>
        <strain evidence="2">ChiHecolR3B27-1887</strain>
    </source>
</reference>
<dbReference type="Pfam" id="PF01871">
    <property type="entry name" value="AMMECR1"/>
    <property type="match status" value="1"/>
</dbReference>
<dbReference type="SUPFAM" id="SSF143447">
    <property type="entry name" value="AMMECR1-like"/>
    <property type="match status" value="1"/>
</dbReference>
<proteinExistence type="predicted"/>
<sequence length="476" mass="51283">MSVAIAVAVPHPPLIVPGVGHGREREIQSTVDAYREVARRVAALQPDTVVVSSPHTTTYLDYLHIAPGPGARGTFARFGDTTDGSHVTYDEELVAELCRLAREEGIPAGTSGERERDLDWGVLVPLHFLQQAYDERRAAGTEPAPYRVVRMGISGPSPLQHYRMGQAIARAAERLDRRIAYVASGDLSHKLTEDGPYGLSPDGPVFDRLTCDAFASGNFLSLLTADPGLCERAAECGLRSFQIMAGALDRTPVSSELLSYEGPFGVGYGVACFLPTGPAGSDANRAFGEKYEAWHAADMERRRAGEDELVSLARAALEHRVRTGERLPLPADLPGSLLARRAGCFVSITKNGQLRGCIGTIAPTRSSLAQEIAANAVSAGLHDPRFPPVAEDELPELVYDVDVLGEPEPVGGREELDPRRYGVIVSTTDGRRGLLLPDLDGVDTIDEQLRIAARKGGIALSEDGVAIERFVVERHR</sequence>
<dbReference type="GO" id="GO:0016702">
    <property type="term" value="F:oxidoreductase activity, acting on single donors with incorporation of molecular oxygen, incorporation of two atoms of oxygen"/>
    <property type="evidence" value="ECO:0007669"/>
    <property type="project" value="UniProtKB-ARBA"/>
</dbReference>
<dbReference type="PROSITE" id="PS51112">
    <property type="entry name" value="AMMECR1"/>
    <property type="match status" value="1"/>
</dbReference>